<dbReference type="SUPFAM" id="SSF49410">
    <property type="entry name" value="Alpha-macroglobulin receptor domain"/>
    <property type="match status" value="1"/>
</dbReference>
<evidence type="ECO:0000256" key="5">
    <source>
        <dbReference type="ARBA" id="ARBA00022729"/>
    </source>
</evidence>
<comment type="subcellular location">
    <subcellularLocation>
        <location evidence="1">Secreted</location>
    </subcellularLocation>
</comment>
<evidence type="ECO:0000259" key="13">
    <source>
        <dbReference type="SMART" id="SM01360"/>
    </source>
</evidence>
<dbReference type="Pfam" id="PF17791">
    <property type="entry name" value="MG3"/>
    <property type="match status" value="1"/>
</dbReference>
<evidence type="ECO:0000256" key="8">
    <source>
        <dbReference type="ARBA" id="ARBA00023157"/>
    </source>
</evidence>
<dbReference type="SUPFAM" id="SSF81296">
    <property type="entry name" value="E set domains"/>
    <property type="match status" value="1"/>
</dbReference>
<dbReference type="PROSITE" id="PS00477">
    <property type="entry name" value="ALPHA_2_MACROGLOBULIN"/>
    <property type="match status" value="1"/>
</dbReference>
<dbReference type="Proteomes" id="UP000694398">
    <property type="component" value="Unassembled WGS sequence"/>
</dbReference>
<dbReference type="FunFam" id="2.60.40.1930:FF:000001">
    <property type="entry name" value="CD109 isoform 3"/>
    <property type="match status" value="1"/>
</dbReference>
<keyword evidence="6" id="KW-0722">Serine protease inhibitor</keyword>
<evidence type="ECO:0000259" key="12">
    <source>
        <dbReference type="SMART" id="SM01359"/>
    </source>
</evidence>
<keyword evidence="9" id="KW-0325">Glycoprotein</keyword>
<evidence type="ECO:0000256" key="6">
    <source>
        <dbReference type="ARBA" id="ARBA00022900"/>
    </source>
</evidence>
<reference evidence="15" key="2">
    <citation type="submission" date="2025-09" db="UniProtKB">
        <authorList>
            <consortium name="Ensembl"/>
        </authorList>
    </citation>
    <scope>IDENTIFICATION</scope>
</reference>
<evidence type="ECO:0000256" key="11">
    <source>
        <dbReference type="SAM" id="Phobius"/>
    </source>
</evidence>
<keyword evidence="8" id="KW-1015">Disulfide bond</keyword>
<dbReference type="SUPFAM" id="SSF48239">
    <property type="entry name" value="Terpenoid cyclases/Protein prenyltransferases"/>
    <property type="match status" value="1"/>
</dbReference>
<sequence length="1352" mass="152902">MVFVQTDKSIYKPAQDVLFRIVSMDDDLKPVEEVYPVITVMDPHGNRIQQWVNEKSERGILQLSFRLIPEPILGWYTITVETTSEKKEYHSFSVEEYVLPKFQLTVDAPETVLIVDSEFKVNVCALYTYGKPVEGNVHLRVCRESTFYGDCRHLHSICKNFTVQLGKDGCTSQLINTDDFEFNREGYLSYLQVQALVTESGTGVQLTENRNIFIRTSMVKMRFENMDTFYKQGLPYSGQIKLLHPDDSPIPNEVIQLHLADKIVGNYTTDTHGIAQFSLDTSKITYPNITLKATYKDNENCKAHGWVLPEYPTPKYFVYRFYSRTNSFLKIVPEREELRCNQQKQVTVHYLLNMEDLEDKTYTVSFNYLVISRGVIILHGQQKIEIKDDAVKGEFSIPVEVSTELAPSAVMLVYGLHPAGEMVADTARFQIEKCFKNKVNLSFSKERSSPGSSVSLQVSAASNSLCALLAVDQSVLLLSNYGQLSAQSVYNQLYYKELYGYYFEGVDLEDGRKEPCLTNEQILYKGIYYAPVWADFGNDAYDLVKAMGLKVFTNSHLRKPVLCQDLKYQYSHEGLLATGSSKLTSNSEPQAGGFYQETVRKSFPETWVWNLITTDSAGVANLSLTVPDTITQWKASGFCMNDNVGFGISPTIPLTAFQSFFLEVTLPYSVVRGESFILKANVFNYLNRSVQINTELEASKLYEAKFLSINDENDYTRSNEKKSLSWLVTPHKLGVVNLTITAQTLQNTIDENGSSLAQDIGWKDTLIKPLLVEPEGIKKETTQGLFIYTNGSTVSRSVVLTLPDNLVEGTLRAYWTVVGDILGSATQNLQNFLQMPFGCGEQNMALFTSNIYILDYLNQTQQLTEEIKSKAIGYLTTGYQKQMSYKHQDGSYSTFGYNYEQKNTWLTAFVYKSFAQARRYIYIDDKVQSQTLVWLLSIQKSDGCFPNFGNNFNNALKGEEDNKISLTAYVVNALLEAGHPISFVAVQKGLQCIEGAAHKSDLTTYDQAVLTYTFSLVDNKDKRELFFNELSKKAKKVGGAVYWELTGPSAYDHWASSANIETTSYILLAFLSQPRLTSEELSYASQIVQWVAKQQNSRGGFSSTQDTVVALQALTLFQTLTFSKNRQNSVQIFSDKAFNRSFLVNDENRLVPLEIIMPEPTGQFTVKVAGNGYVYVQSTLRYNILLPKKSSGFSLSVNTANTVCRGLLDTKFDLVVSASYSGKRNSSNMAIIDVKMLSGYVPDRSSVQKLQEDGTVQRVEIKATHVFFYLQSITQKKIQFSFSIEQDTLVSNTKPASVQLYDYYATGKNFTFNARYVLNLIRYTMVFIFSTDVIIPVLEIFFISCFVTFYII</sequence>
<dbReference type="InterPro" id="IPR013783">
    <property type="entry name" value="Ig-like_fold"/>
</dbReference>
<evidence type="ECO:0000256" key="7">
    <source>
        <dbReference type="ARBA" id="ARBA00022966"/>
    </source>
</evidence>
<dbReference type="InterPro" id="IPR009048">
    <property type="entry name" value="A-macroglobulin_rcpt-bd"/>
</dbReference>
<name>A0A8C2YT07_CHILA</name>
<keyword evidence="11" id="KW-0812">Transmembrane</keyword>
<dbReference type="InterPro" id="IPR011626">
    <property type="entry name" value="Alpha-macroglobulin_TED"/>
</dbReference>
<dbReference type="InterPro" id="IPR002890">
    <property type="entry name" value="MG2"/>
</dbReference>
<dbReference type="InterPro" id="IPR014756">
    <property type="entry name" value="Ig_E-set"/>
</dbReference>
<dbReference type="Gene3D" id="2.20.130.20">
    <property type="match status" value="1"/>
</dbReference>
<keyword evidence="3" id="KW-0964">Secreted</keyword>
<dbReference type="Gene3D" id="2.60.40.1930">
    <property type="match status" value="2"/>
</dbReference>
<dbReference type="Pfam" id="PF07703">
    <property type="entry name" value="A2M_BRD"/>
    <property type="match status" value="1"/>
</dbReference>
<protein>
    <submittedName>
        <fullName evidence="15">Ovostatin-like</fullName>
    </submittedName>
</protein>
<organism evidence="15 16">
    <name type="scientific">Chinchilla lanigera</name>
    <name type="common">Long-tailed chinchilla</name>
    <name type="synonym">Chinchilla villidera</name>
    <dbReference type="NCBI Taxonomy" id="34839"/>
    <lineage>
        <taxon>Eukaryota</taxon>
        <taxon>Metazoa</taxon>
        <taxon>Chordata</taxon>
        <taxon>Craniata</taxon>
        <taxon>Vertebrata</taxon>
        <taxon>Euteleostomi</taxon>
        <taxon>Mammalia</taxon>
        <taxon>Eutheria</taxon>
        <taxon>Euarchontoglires</taxon>
        <taxon>Glires</taxon>
        <taxon>Rodentia</taxon>
        <taxon>Hystricomorpha</taxon>
        <taxon>Chinchillidae</taxon>
        <taxon>Chinchilla</taxon>
    </lineage>
</organism>
<accession>A0A8C2YT07</accession>
<dbReference type="InterPro" id="IPR011625">
    <property type="entry name" value="A2M_N_BRD"/>
</dbReference>
<evidence type="ECO:0000256" key="9">
    <source>
        <dbReference type="ARBA" id="ARBA00023180"/>
    </source>
</evidence>
<dbReference type="PANTHER" id="PTHR11412">
    <property type="entry name" value="MACROGLOBULIN / COMPLEMENT"/>
    <property type="match status" value="1"/>
</dbReference>
<dbReference type="GeneTree" id="ENSGT00940000158779"/>
<keyword evidence="7" id="KW-0882">Thioester bond</keyword>
<dbReference type="Pfam" id="PF07678">
    <property type="entry name" value="TED_complement"/>
    <property type="match status" value="1"/>
</dbReference>
<dbReference type="InterPro" id="IPR047565">
    <property type="entry name" value="Alpha-macroglob_thiol-ester_cl"/>
</dbReference>
<keyword evidence="10" id="KW-0082">Bait region</keyword>
<dbReference type="InterPro" id="IPR036595">
    <property type="entry name" value="A-macroglobulin_rcpt-bd_sf"/>
</dbReference>
<reference evidence="15" key="1">
    <citation type="submission" date="2025-08" db="UniProtKB">
        <authorList>
            <consortium name="Ensembl"/>
        </authorList>
    </citation>
    <scope>IDENTIFICATION</scope>
</reference>
<dbReference type="InterPro" id="IPR008930">
    <property type="entry name" value="Terpenoid_cyclase/PrenylTrfase"/>
</dbReference>
<evidence type="ECO:0000256" key="1">
    <source>
        <dbReference type="ARBA" id="ARBA00004613"/>
    </source>
</evidence>
<dbReference type="Pfam" id="PF07677">
    <property type="entry name" value="A2M_recep"/>
    <property type="match status" value="1"/>
</dbReference>
<dbReference type="PANTHER" id="PTHR11412:SF173">
    <property type="entry name" value="OVOSTATIN"/>
    <property type="match status" value="1"/>
</dbReference>
<dbReference type="SMART" id="SM01419">
    <property type="entry name" value="Thiol-ester_cl"/>
    <property type="match status" value="1"/>
</dbReference>
<dbReference type="Pfam" id="PF00207">
    <property type="entry name" value="A2M"/>
    <property type="match status" value="1"/>
</dbReference>
<gene>
    <name evidence="15" type="primary">LOC102020994</name>
</gene>
<dbReference type="Gene3D" id="1.50.10.20">
    <property type="match status" value="1"/>
</dbReference>
<dbReference type="InterPro" id="IPR019742">
    <property type="entry name" value="MacrogloblnA2_CS"/>
</dbReference>
<dbReference type="SMART" id="SM01359">
    <property type="entry name" value="A2M_N_2"/>
    <property type="match status" value="1"/>
</dbReference>
<dbReference type="FunFam" id="1.50.10.20:FF:000001">
    <property type="entry name" value="CD109 isoform 1"/>
    <property type="match status" value="1"/>
</dbReference>
<evidence type="ECO:0000313" key="15">
    <source>
        <dbReference type="Ensembl" id="ENSCLAP00000021126.1"/>
    </source>
</evidence>
<keyword evidence="16" id="KW-1185">Reference proteome</keyword>
<keyword evidence="11" id="KW-0472">Membrane</keyword>
<feature type="domain" description="Alpha-macroglobulin receptor-binding" evidence="14">
    <location>
        <begin position="1227"/>
        <end position="1314"/>
    </location>
</feature>
<dbReference type="Gene3D" id="2.60.40.690">
    <property type="entry name" value="Alpha-macroglobulin, receptor-binding domain"/>
    <property type="match status" value="1"/>
</dbReference>
<dbReference type="SMART" id="SM01361">
    <property type="entry name" value="A2M_recep"/>
    <property type="match status" value="1"/>
</dbReference>
<dbReference type="Gene3D" id="2.60.40.10">
    <property type="entry name" value="Immunoglobulins"/>
    <property type="match status" value="2"/>
</dbReference>
<dbReference type="InterPro" id="IPR041555">
    <property type="entry name" value="MG3"/>
</dbReference>
<dbReference type="Pfam" id="PF17789">
    <property type="entry name" value="MG4"/>
    <property type="match status" value="1"/>
</dbReference>
<evidence type="ECO:0000256" key="10">
    <source>
        <dbReference type="ARBA" id="ARBA00023248"/>
    </source>
</evidence>
<dbReference type="SMART" id="SM01360">
    <property type="entry name" value="A2M"/>
    <property type="match status" value="1"/>
</dbReference>
<comment type="similarity">
    <text evidence="2">Belongs to the protease inhibitor I39 (alpha-2-macroglobulin) family.</text>
</comment>
<dbReference type="Gene3D" id="2.60.120.1540">
    <property type="match status" value="1"/>
</dbReference>
<feature type="transmembrane region" description="Helical" evidence="11">
    <location>
        <begin position="1325"/>
        <end position="1351"/>
    </location>
</feature>
<dbReference type="GO" id="GO:0004867">
    <property type="term" value="F:serine-type endopeptidase inhibitor activity"/>
    <property type="evidence" value="ECO:0007669"/>
    <property type="project" value="UniProtKB-KW"/>
</dbReference>
<dbReference type="CDD" id="cd02897">
    <property type="entry name" value="A2M_2"/>
    <property type="match status" value="1"/>
</dbReference>
<feature type="domain" description="Alpha-2-macroglobulin" evidence="13">
    <location>
        <begin position="606"/>
        <end position="696"/>
    </location>
</feature>
<dbReference type="GO" id="GO:0005615">
    <property type="term" value="C:extracellular space"/>
    <property type="evidence" value="ECO:0007669"/>
    <property type="project" value="InterPro"/>
</dbReference>
<evidence type="ECO:0000259" key="14">
    <source>
        <dbReference type="SMART" id="SM01361"/>
    </source>
</evidence>
<keyword evidence="11" id="KW-1133">Transmembrane helix</keyword>
<evidence type="ECO:0000256" key="3">
    <source>
        <dbReference type="ARBA" id="ARBA00022525"/>
    </source>
</evidence>
<dbReference type="InterPro" id="IPR041813">
    <property type="entry name" value="A2M_TED"/>
</dbReference>
<dbReference type="Gene3D" id="2.60.40.1940">
    <property type="match status" value="1"/>
</dbReference>
<dbReference type="Ensembl" id="ENSCLAT00000021327.1">
    <property type="protein sequence ID" value="ENSCLAP00000021126.1"/>
    <property type="gene ID" value="ENSCLAG00000014477.1"/>
</dbReference>
<dbReference type="InterPro" id="IPR040839">
    <property type="entry name" value="MG4"/>
</dbReference>
<dbReference type="InterPro" id="IPR001599">
    <property type="entry name" value="Macroglobln_a2"/>
</dbReference>
<proteinExistence type="inferred from homology"/>
<keyword evidence="5" id="KW-0732">Signal</keyword>
<dbReference type="Pfam" id="PF01835">
    <property type="entry name" value="MG2"/>
    <property type="match status" value="1"/>
</dbReference>
<keyword evidence="4" id="KW-0646">Protease inhibitor</keyword>
<evidence type="ECO:0000313" key="16">
    <source>
        <dbReference type="Proteomes" id="UP000694398"/>
    </source>
</evidence>
<evidence type="ECO:0000256" key="4">
    <source>
        <dbReference type="ARBA" id="ARBA00022690"/>
    </source>
</evidence>
<evidence type="ECO:0000256" key="2">
    <source>
        <dbReference type="ARBA" id="ARBA00010952"/>
    </source>
</evidence>
<dbReference type="InterPro" id="IPR050473">
    <property type="entry name" value="A2M/Complement_sys"/>
</dbReference>
<feature type="domain" description="Alpha-2-macroglobulin bait region" evidence="12">
    <location>
        <begin position="329"/>
        <end position="478"/>
    </location>
</feature>
<dbReference type="Gene3D" id="6.20.50.160">
    <property type="match status" value="1"/>
</dbReference>